<protein>
    <submittedName>
        <fullName evidence="1">Uncharacterized protein</fullName>
    </submittedName>
</protein>
<dbReference type="Proteomes" id="UP000805193">
    <property type="component" value="Unassembled WGS sequence"/>
</dbReference>
<organism evidence="1 2">
    <name type="scientific">Ixodes persulcatus</name>
    <name type="common">Taiga tick</name>
    <dbReference type="NCBI Taxonomy" id="34615"/>
    <lineage>
        <taxon>Eukaryota</taxon>
        <taxon>Metazoa</taxon>
        <taxon>Ecdysozoa</taxon>
        <taxon>Arthropoda</taxon>
        <taxon>Chelicerata</taxon>
        <taxon>Arachnida</taxon>
        <taxon>Acari</taxon>
        <taxon>Parasitiformes</taxon>
        <taxon>Ixodida</taxon>
        <taxon>Ixodoidea</taxon>
        <taxon>Ixodidae</taxon>
        <taxon>Ixodinae</taxon>
        <taxon>Ixodes</taxon>
    </lineage>
</organism>
<gene>
    <name evidence="1" type="ORF">HPB47_000379</name>
</gene>
<evidence type="ECO:0000313" key="1">
    <source>
        <dbReference type="EMBL" id="KAG0423858.1"/>
    </source>
</evidence>
<reference evidence="1 2" key="1">
    <citation type="journal article" date="2020" name="Cell">
        <title>Large-Scale Comparative Analyses of Tick Genomes Elucidate Their Genetic Diversity and Vector Capacities.</title>
        <authorList>
            <consortium name="Tick Genome and Microbiome Consortium (TIGMIC)"/>
            <person name="Jia N."/>
            <person name="Wang J."/>
            <person name="Shi W."/>
            <person name="Du L."/>
            <person name="Sun Y."/>
            <person name="Zhan W."/>
            <person name="Jiang J.F."/>
            <person name="Wang Q."/>
            <person name="Zhang B."/>
            <person name="Ji P."/>
            <person name="Bell-Sakyi L."/>
            <person name="Cui X.M."/>
            <person name="Yuan T.T."/>
            <person name="Jiang B.G."/>
            <person name="Yang W.F."/>
            <person name="Lam T.T."/>
            <person name="Chang Q.C."/>
            <person name="Ding S.J."/>
            <person name="Wang X.J."/>
            <person name="Zhu J.G."/>
            <person name="Ruan X.D."/>
            <person name="Zhao L."/>
            <person name="Wei J.T."/>
            <person name="Ye R.Z."/>
            <person name="Que T.C."/>
            <person name="Du C.H."/>
            <person name="Zhou Y.H."/>
            <person name="Cheng J.X."/>
            <person name="Dai P.F."/>
            <person name="Guo W.B."/>
            <person name="Han X.H."/>
            <person name="Huang E.J."/>
            <person name="Li L.F."/>
            <person name="Wei W."/>
            <person name="Gao Y.C."/>
            <person name="Liu J.Z."/>
            <person name="Shao H.Z."/>
            <person name="Wang X."/>
            <person name="Wang C.C."/>
            <person name="Yang T.C."/>
            <person name="Huo Q.B."/>
            <person name="Li W."/>
            <person name="Chen H.Y."/>
            <person name="Chen S.E."/>
            <person name="Zhou L.G."/>
            <person name="Ni X.B."/>
            <person name="Tian J.H."/>
            <person name="Sheng Y."/>
            <person name="Liu T."/>
            <person name="Pan Y.S."/>
            <person name="Xia L.Y."/>
            <person name="Li J."/>
            <person name="Zhao F."/>
            <person name="Cao W.C."/>
        </authorList>
    </citation>
    <scope>NUCLEOTIDE SEQUENCE [LARGE SCALE GENOMIC DNA]</scope>
    <source>
        <strain evidence="1">Iper-2018</strain>
    </source>
</reference>
<name>A0AC60PTA1_IXOPE</name>
<evidence type="ECO:0000313" key="2">
    <source>
        <dbReference type="Proteomes" id="UP000805193"/>
    </source>
</evidence>
<keyword evidence="2" id="KW-1185">Reference proteome</keyword>
<accession>A0AC60PTA1</accession>
<feature type="non-terminal residue" evidence="1">
    <location>
        <position position="89"/>
    </location>
</feature>
<proteinExistence type="predicted"/>
<dbReference type="EMBL" id="JABSTQ010010046">
    <property type="protein sequence ID" value="KAG0423858.1"/>
    <property type="molecule type" value="Genomic_DNA"/>
</dbReference>
<comment type="caution">
    <text evidence="1">The sequence shown here is derived from an EMBL/GenBank/DDBJ whole genome shotgun (WGS) entry which is preliminary data.</text>
</comment>
<sequence>MERSKAKRGVQRAKNTRLINKVTAVMEAADLATLTALLERLTSSNNLLRPLNTEIEDHVTQQYFFEEFSKVTEYDDEEMRVLSLRNSKT</sequence>